<accession>A0ABR8AI61</accession>
<comment type="caution">
    <text evidence="2">The sequence shown here is derived from an EMBL/GenBank/DDBJ whole genome shotgun (WGS) entry which is preliminary data.</text>
</comment>
<organism evidence="2 3">
    <name type="scientific">Calothrix parietina FACHB-288</name>
    <dbReference type="NCBI Taxonomy" id="2692896"/>
    <lineage>
        <taxon>Bacteria</taxon>
        <taxon>Bacillati</taxon>
        <taxon>Cyanobacteriota</taxon>
        <taxon>Cyanophyceae</taxon>
        <taxon>Nostocales</taxon>
        <taxon>Calotrichaceae</taxon>
        <taxon>Calothrix</taxon>
    </lineage>
</organism>
<gene>
    <name evidence="2" type="ORF">H6G24_29640</name>
</gene>
<evidence type="ECO:0008006" key="4">
    <source>
        <dbReference type="Google" id="ProtNLM"/>
    </source>
</evidence>
<keyword evidence="3" id="KW-1185">Reference proteome</keyword>
<evidence type="ECO:0000256" key="1">
    <source>
        <dbReference type="SAM" id="Phobius"/>
    </source>
</evidence>
<protein>
    <recommendedName>
        <fullName evidence="4">SxtJ</fullName>
    </recommendedName>
</protein>
<dbReference type="EMBL" id="JACJQH010000063">
    <property type="protein sequence ID" value="MBD2199589.1"/>
    <property type="molecule type" value="Genomic_DNA"/>
</dbReference>
<proteinExistence type="predicted"/>
<keyword evidence="1" id="KW-0812">Transmembrane</keyword>
<feature type="transmembrane region" description="Helical" evidence="1">
    <location>
        <begin position="21"/>
        <end position="40"/>
    </location>
</feature>
<keyword evidence="1" id="KW-0472">Membrane</keyword>
<feature type="transmembrane region" description="Helical" evidence="1">
    <location>
        <begin position="74"/>
        <end position="94"/>
    </location>
</feature>
<reference evidence="2 3" key="1">
    <citation type="journal article" date="2020" name="ISME J.">
        <title>Comparative genomics reveals insights into cyanobacterial evolution and habitat adaptation.</title>
        <authorList>
            <person name="Chen M.Y."/>
            <person name="Teng W.K."/>
            <person name="Zhao L."/>
            <person name="Hu C.X."/>
            <person name="Zhou Y.K."/>
            <person name="Han B.P."/>
            <person name="Song L.R."/>
            <person name="Shu W.S."/>
        </authorList>
    </citation>
    <scope>NUCLEOTIDE SEQUENCE [LARGE SCALE GENOMIC DNA]</scope>
    <source>
        <strain evidence="2 3">FACHB-288</strain>
    </source>
</reference>
<evidence type="ECO:0000313" key="3">
    <source>
        <dbReference type="Proteomes" id="UP000658514"/>
    </source>
</evidence>
<name>A0ABR8AI61_9CYAN</name>
<sequence length="130" mass="14443">MTTEIQQISESRKKLASAYRAVYAVGVLCIFFSILFFLVGNQLPDYLILVIGFLFFGLLYLCLGYFVQRKSKTALGIAVGLMSLNVLTGIFNMIQTGKPFGLILPMIFLSQTIQGFKAIEVLKSKTSDKV</sequence>
<keyword evidence="1" id="KW-1133">Transmembrane helix</keyword>
<feature type="transmembrane region" description="Helical" evidence="1">
    <location>
        <begin position="46"/>
        <end position="67"/>
    </location>
</feature>
<dbReference type="Proteomes" id="UP000658514">
    <property type="component" value="Unassembled WGS sequence"/>
</dbReference>
<evidence type="ECO:0000313" key="2">
    <source>
        <dbReference type="EMBL" id="MBD2199589.1"/>
    </source>
</evidence>
<dbReference type="RefSeq" id="WP_190549140.1">
    <property type="nucleotide sequence ID" value="NZ_CAWPNO010000099.1"/>
</dbReference>